<evidence type="ECO:0000256" key="6">
    <source>
        <dbReference type="SAM" id="SignalP"/>
    </source>
</evidence>
<evidence type="ECO:0000256" key="1">
    <source>
        <dbReference type="ARBA" id="ARBA00004442"/>
    </source>
</evidence>
<proteinExistence type="inferred from homology"/>
<keyword evidence="5" id="KW-0998">Cell outer membrane</keyword>
<evidence type="ECO:0000256" key="2">
    <source>
        <dbReference type="ARBA" id="ARBA00005722"/>
    </source>
</evidence>
<evidence type="ECO:0000256" key="5">
    <source>
        <dbReference type="ARBA" id="ARBA00023237"/>
    </source>
</evidence>
<dbReference type="OrthoDB" id="6295836at2"/>
<keyword evidence="8" id="KW-1185">Reference proteome</keyword>
<reference evidence="8" key="1">
    <citation type="journal article" date="2019" name="Genome Announc.">
        <title>Draft Genome Sequence of Pseudoalteromonas piscicida Strain 36Y ROTHPW, an Hypersaline Seawater Isolate from the South Coast of Sonora, Mexico.</title>
        <authorList>
            <person name="Sanchez-Diaz R."/>
            <person name="Molina-Garza Z.J."/>
            <person name="Cruz-Suarez L.E."/>
            <person name="Selvin J."/>
            <person name="Kiran G.S."/>
            <person name="Ibarra-Gamez J.C."/>
            <person name="Gomez-Gil B."/>
            <person name="Galaviz-Silva L."/>
        </authorList>
    </citation>
    <scope>NUCLEOTIDE SEQUENCE [LARGE SCALE GENOMIC DNA]</scope>
    <source>
        <strain evidence="8">36Y_RITHPW</strain>
    </source>
</reference>
<sequence>MSTCKSTLIITTTLTLFASAFCHAIEPQSDEWQVRLGGGAAAADLPWKGVDSELISIPIIDIQKGNWFINKDSLIGYRFPITEDISVYSGLGYREDGYDGVFRDAKSEDEIFTGYDSPDGDVTVNYGITYLWFTLSGRSDVSNNSDSTTAALSVSIPFYNNGRGFKVSIVGSAEWQQSDYVNYIYGISGDNVDVSRGRVGYLTSDDAINISAGITAHYQLKTQLSLVGGITRTKLDDVIADSPLLDRDTSDVAYAGLVYQF</sequence>
<dbReference type="AlphaFoldDB" id="A0A2A5JV37"/>
<dbReference type="Proteomes" id="UP000228621">
    <property type="component" value="Unassembled WGS sequence"/>
</dbReference>
<accession>A0A2A5JV37</accession>
<dbReference type="EMBL" id="NKHF01000009">
    <property type="protein sequence ID" value="PCK33270.1"/>
    <property type="molecule type" value="Genomic_DNA"/>
</dbReference>
<organism evidence="7 8">
    <name type="scientific">Pseudoalteromonas piscicida</name>
    <dbReference type="NCBI Taxonomy" id="43662"/>
    <lineage>
        <taxon>Bacteria</taxon>
        <taxon>Pseudomonadati</taxon>
        <taxon>Pseudomonadota</taxon>
        <taxon>Gammaproteobacteria</taxon>
        <taxon>Alteromonadales</taxon>
        <taxon>Pseudoalteromonadaceae</taxon>
        <taxon>Pseudoalteromonas</taxon>
    </lineage>
</organism>
<name>A0A2A5JV37_PSEO7</name>
<dbReference type="PANTHER" id="PTHR38776:SF1">
    <property type="entry name" value="MLTA-INTERACTING PROTEIN-RELATED"/>
    <property type="match status" value="1"/>
</dbReference>
<evidence type="ECO:0000313" key="8">
    <source>
        <dbReference type="Proteomes" id="UP000228621"/>
    </source>
</evidence>
<protein>
    <submittedName>
        <fullName evidence="7">Structural protein MipA</fullName>
    </submittedName>
</protein>
<keyword evidence="4" id="KW-0472">Membrane</keyword>
<evidence type="ECO:0000256" key="4">
    <source>
        <dbReference type="ARBA" id="ARBA00023136"/>
    </source>
</evidence>
<feature type="signal peptide" evidence="6">
    <location>
        <begin position="1"/>
        <end position="24"/>
    </location>
</feature>
<dbReference type="InterPro" id="IPR010583">
    <property type="entry name" value="MipA"/>
</dbReference>
<dbReference type="GO" id="GO:0009279">
    <property type="term" value="C:cell outer membrane"/>
    <property type="evidence" value="ECO:0007669"/>
    <property type="project" value="UniProtKB-SubCell"/>
</dbReference>
<feature type="chain" id="PRO_5012879111" evidence="6">
    <location>
        <begin position="25"/>
        <end position="261"/>
    </location>
</feature>
<evidence type="ECO:0000256" key="3">
    <source>
        <dbReference type="ARBA" id="ARBA00022729"/>
    </source>
</evidence>
<dbReference type="RefSeq" id="WP_099640633.1">
    <property type="nucleotide sequence ID" value="NZ_JAQPZX010000002.1"/>
</dbReference>
<evidence type="ECO:0000313" key="7">
    <source>
        <dbReference type="EMBL" id="PCK33270.1"/>
    </source>
</evidence>
<dbReference type="Pfam" id="PF06629">
    <property type="entry name" value="MipA"/>
    <property type="match status" value="1"/>
</dbReference>
<comment type="subcellular location">
    <subcellularLocation>
        <location evidence="1">Cell outer membrane</location>
    </subcellularLocation>
</comment>
<comment type="similarity">
    <text evidence="2">Belongs to the MipA/OmpV family.</text>
</comment>
<keyword evidence="3 6" id="KW-0732">Signal</keyword>
<comment type="caution">
    <text evidence="7">The sequence shown here is derived from an EMBL/GenBank/DDBJ whole genome shotgun (WGS) entry which is preliminary data.</text>
</comment>
<gene>
    <name evidence="7" type="ORF">CEX98_02910</name>
</gene>
<dbReference type="PANTHER" id="PTHR38776">
    <property type="entry name" value="MLTA-INTERACTING PROTEIN-RELATED"/>
    <property type="match status" value="1"/>
</dbReference>